<reference evidence="4 5" key="1">
    <citation type="journal article" date="2011" name="J. Bacteriol.">
        <title>Genome sequence of the verrucomicrobium Opitutus terrae PB90-1, an abundant inhabitant of rice paddy soil ecosystems.</title>
        <authorList>
            <person name="van Passel M.W."/>
            <person name="Kant R."/>
            <person name="Palva A."/>
            <person name="Copeland A."/>
            <person name="Lucas S."/>
            <person name="Lapidus A."/>
            <person name="Glavina del Rio T."/>
            <person name="Pitluck S."/>
            <person name="Goltsman E."/>
            <person name="Clum A."/>
            <person name="Sun H."/>
            <person name="Schmutz J."/>
            <person name="Larimer F.W."/>
            <person name="Land M.L."/>
            <person name="Hauser L."/>
            <person name="Kyrpides N."/>
            <person name="Mikhailova N."/>
            <person name="Richardson P.P."/>
            <person name="Janssen P.H."/>
            <person name="de Vos W.M."/>
            <person name="Smidt H."/>
        </authorList>
    </citation>
    <scope>NUCLEOTIDE SEQUENCE [LARGE SCALE GENOMIC DNA]</scope>
    <source>
        <strain evidence="5">DSM 11246 / JCM 15787 / PB90-1</strain>
    </source>
</reference>
<dbReference type="EMBL" id="CP001032">
    <property type="protein sequence ID" value="ACB75557.1"/>
    <property type="molecule type" value="Genomic_DNA"/>
</dbReference>
<dbReference type="InterPro" id="IPR013517">
    <property type="entry name" value="FG-GAP"/>
</dbReference>
<evidence type="ECO:0000313" key="5">
    <source>
        <dbReference type="Proteomes" id="UP000007013"/>
    </source>
</evidence>
<dbReference type="STRING" id="452637.Oter_2275"/>
<keyword evidence="2" id="KW-0812">Transmembrane</keyword>
<sequence>MPPRRSRLSPRQRKLWLSSIVIVLGTLVLGALVYWWEWARNTDRADARGSVSAAFVQSALAESTPVRFTNVTAASGITFRHGAPARHRALPEDNGSGLAWGDFDGDGQLDLYLVNHPGIVPTPGWTSPGNRLFRNLGNGTFADVTDRAGVADREGFGMGATFVDYDADGDLDLYITNRGSNRLFQNQGDGTFVDVAARAGVDDPLWGTGTAWGDFDRDGHIDFYLCNYVAYDSAGREPPASAATGGADYEAPYTLNPNSYDPQPNRLFRNRGDGTFEDVTARAGVADPDGRSLAASFVDLDGDGWLDLYVNNDVSPNRLFRNTGGDFGSDHPVAFLDLSTVTGTADPRGSMGLSIAELGDLDGHADGLPDLFITHWVAQENALYQSFPTPAGVVEYRDKSRPYQLGEISIDRVGWGCAFADLDLDGQVDIAVADGSTLERNADPLLLKPEPLFLFMNDGRGFRDVAALAGDATARSYNARGLAAADFDGDGDIDLAVSTNQGEVLLLRNDTPTQNRSLTVQLKGPAAACFGAKIEVRAAGRTQIRWWGADVSYLSQHGADVIFGLGSATDAEFVRVRWADGRSSIARDVPAGRAQLEHAASSSP</sequence>
<dbReference type="KEGG" id="ote:Oter_2275"/>
<dbReference type="InterPro" id="IPR028994">
    <property type="entry name" value="Integrin_alpha_N"/>
</dbReference>
<proteinExistence type="predicted"/>
<dbReference type="Proteomes" id="UP000007013">
    <property type="component" value="Chromosome"/>
</dbReference>
<keyword evidence="2" id="KW-0472">Membrane</keyword>
<name>B1ZPV4_OPITP</name>
<evidence type="ECO:0000256" key="2">
    <source>
        <dbReference type="SAM" id="Phobius"/>
    </source>
</evidence>
<evidence type="ECO:0000256" key="1">
    <source>
        <dbReference type="ARBA" id="ARBA00022729"/>
    </source>
</evidence>
<dbReference type="Pfam" id="PF13517">
    <property type="entry name" value="FG-GAP_3"/>
    <property type="match status" value="2"/>
</dbReference>
<dbReference type="HOGENOM" id="CLU_017657_0_0_0"/>
<keyword evidence="1" id="KW-0732">Signal</keyword>
<dbReference type="InterPro" id="IPR011519">
    <property type="entry name" value="UnbV_ASPIC"/>
</dbReference>
<dbReference type="AlphaFoldDB" id="B1ZPV4"/>
<dbReference type="Pfam" id="PF07593">
    <property type="entry name" value="UnbV_ASPIC"/>
    <property type="match status" value="1"/>
</dbReference>
<dbReference type="OrthoDB" id="179557at2"/>
<dbReference type="PANTHER" id="PTHR16026">
    <property type="entry name" value="CARTILAGE ACIDIC PROTEIN 1"/>
    <property type="match status" value="1"/>
</dbReference>
<dbReference type="SUPFAM" id="SSF69318">
    <property type="entry name" value="Integrin alpha N-terminal domain"/>
    <property type="match status" value="1"/>
</dbReference>
<dbReference type="RefSeq" id="WP_012375094.1">
    <property type="nucleotide sequence ID" value="NC_010571.1"/>
</dbReference>
<feature type="domain" description="ASPIC/UnbV" evidence="3">
    <location>
        <begin position="530"/>
        <end position="593"/>
    </location>
</feature>
<gene>
    <name evidence="4" type="ordered locus">Oter_2275</name>
</gene>
<dbReference type="InterPro" id="IPR027039">
    <property type="entry name" value="Crtac1"/>
</dbReference>
<keyword evidence="2" id="KW-1133">Transmembrane helix</keyword>
<keyword evidence="5" id="KW-1185">Reference proteome</keyword>
<evidence type="ECO:0000313" key="4">
    <source>
        <dbReference type="EMBL" id="ACB75557.1"/>
    </source>
</evidence>
<organism evidence="4 5">
    <name type="scientific">Opitutus terrae (strain DSM 11246 / JCM 15787 / PB90-1)</name>
    <dbReference type="NCBI Taxonomy" id="452637"/>
    <lineage>
        <taxon>Bacteria</taxon>
        <taxon>Pseudomonadati</taxon>
        <taxon>Verrucomicrobiota</taxon>
        <taxon>Opitutia</taxon>
        <taxon>Opitutales</taxon>
        <taxon>Opitutaceae</taxon>
        <taxon>Opitutus</taxon>
    </lineage>
</organism>
<dbReference type="PANTHER" id="PTHR16026:SF0">
    <property type="entry name" value="CARTILAGE ACIDIC PROTEIN 1"/>
    <property type="match status" value="1"/>
</dbReference>
<protein>
    <submittedName>
        <fullName evidence="4">FG-GAP repeat protein</fullName>
    </submittedName>
</protein>
<dbReference type="eggNOG" id="COG0457">
    <property type="taxonomic scope" value="Bacteria"/>
</dbReference>
<dbReference type="Gene3D" id="2.130.10.130">
    <property type="entry name" value="Integrin alpha, N-terminal"/>
    <property type="match status" value="3"/>
</dbReference>
<accession>B1ZPV4</accession>
<feature type="transmembrane region" description="Helical" evidence="2">
    <location>
        <begin position="15"/>
        <end position="36"/>
    </location>
</feature>
<evidence type="ECO:0000259" key="3">
    <source>
        <dbReference type="Pfam" id="PF07593"/>
    </source>
</evidence>